<dbReference type="Proteomes" id="UP000234323">
    <property type="component" value="Unassembled WGS sequence"/>
</dbReference>
<keyword evidence="3" id="KW-1185">Reference proteome</keyword>
<comment type="caution">
    <text evidence="2">The sequence shown here is derived from an EMBL/GenBank/DDBJ whole genome shotgun (WGS) entry which is preliminary data.</text>
</comment>
<dbReference type="InterPro" id="IPR001810">
    <property type="entry name" value="F-box_dom"/>
</dbReference>
<feature type="domain" description="F-box" evidence="1">
    <location>
        <begin position="1"/>
        <end position="45"/>
    </location>
</feature>
<dbReference type="VEuPathDB" id="FungiDB:RhiirA1_533279"/>
<dbReference type="InterPro" id="IPR032675">
    <property type="entry name" value="LRR_dom_sf"/>
</dbReference>
<evidence type="ECO:0000313" key="2">
    <source>
        <dbReference type="EMBL" id="PKY43888.1"/>
    </source>
</evidence>
<dbReference type="AlphaFoldDB" id="A0A2I1GB86"/>
<dbReference type="VEuPathDB" id="FungiDB:RhiirFUN_015537"/>
<dbReference type="VEuPathDB" id="FungiDB:FUN_006890"/>
<dbReference type="PROSITE" id="PS50181">
    <property type="entry name" value="FBOX"/>
    <property type="match status" value="1"/>
</dbReference>
<name>A0A2I1GB86_9GLOM</name>
<gene>
    <name evidence="2" type="ORF">RhiirA4_457985</name>
</gene>
<dbReference type="SUPFAM" id="SSF52047">
    <property type="entry name" value="RNI-like"/>
    <property type="match status" value="1"/>
</dbReference>
<proteinExistence type="predicted"/>
<reference evidence="2 3" key="1">
    <citation type="submission" date="2015-10" db="EMBL/GenBank/DDBJ databases">
        <title>Genome analyses suggest a sexual origin of heterokaryosis in a supposedly ancient asexual fungus.</title>
        <authorList>
            <person name="Ropars J."/>
            <person name="Sedzielewska K."/>
            <person name="Noel J."/>
            <person name="Charron P."/>
            <person name="Farinelli L."/>
            <person name="Marton T."/>
            <person name="Kruger M."/>
            <person name="Pelin A."/>
            <person name="Brachmann A."/>
            <person name="Corradi N."/>
        </authorList>
    </citation>
    <scope>NUCLEOTIDE SEQUENCE [LARGE SCALE GENOMIC DNA]</scope>
    <source>
        <strain evidence="2 3">A4</strain>
    </source>
</reference>
<protein>
    <recommendedName>
        <fullName evidence="1">F-box domain-containing protein</fullName>
    </recommendedName>
</protein>
<accession>A0A2I1GB86</accession>
<evidence type="ECO:0000313" key="3">
    <source>
        <dbReference type="Proteomes" id="UP000234323"/>
    </source>
</evidence>
<organism evidence="2 3">
    <name type="scientific">Rhizophagus irregularis</name>
    <dbReference type="NCBI Taxonomy" id="588596"/>
    <lineage>
        <taxon>Eukaryota</taxon>
        <taxon>Fungi</taxon>
        <taxon>Fungi incertae sedis</taxon>
        <taxon>Mucoromycota</taxon>
        <taxon>Glomeromycotina</taxon>
        <taxon>Glomeromycetes</taxon>
        <taxon>Glomerales</taxon>
        <taxon>Glomeraceae</taxon>
        <taxon>Rhizophagus</taxon>
    </lineage>
</organism>
<sequence>MSQLPADCLNEIVEYLEEDNITLYSCLLVNRLWCKVSVRILWRNIQNCRTIIACLPNESKEILNKNKIINSASNSKPPLFNYVTFIKNLSIYNIDNIIKCILQNFQSITLQSLNHKKYIVATEIYKLLMNQTSLKELYFNSYKIIDTPIITFISYPGANDCLKHLSSLNCRSNVYPEFFYQLSQLCHNIQYLAISFEKIISNGLTDLISVQKNLKYLIMYNFNHEDLTNIIQSLTKLPNTLIKYELYGGRHYIPLSFITKFTNLQELVLSFHIYTYNNNYFKYFEKLQYITFTQLRILKFLFGHPSVEVLIKFLENNGKNLKEFHICCSDNSLCLAIAKLCPNLRKFFSIENNDLELLKEFFVSCQYLESIEIWCGNNYLNDKKVLEVVAYYSPRNFYELKLYYVITNTKSGILSEELEKFFINWKNRTSQKSLSFIIEGYNLEMTNEIKKVIEKYKKFGTVKECEIF</sequence>
<evidence type="ECO:0000259" key="1">
    <source>
        <dbReference type="PROSITE" id="PS50181"/>
    </source>
</evidence>
<dbReference type="Gene3D" id="3.80.10.10">
    <property type="entry name" value="Ribonuclease Inhibitor"/>
    <property type="match status" value="2"/>
</dbReference>
<dbReference type="EMBL" id="LLXI01000282">
    <property type="protein sequence ID" value="PKY43888.1"/>
    <property type="molecule type" value="Genomic_DNA"/>
</dbReference>